<keyword evidence="1 2" id="KW-0732">Signal</keyword>
<dbReference type="SUPFAM" id="SSF101756">
    <property type="entry name" value="Hypothetical protein YgiW"/>
    <property type="match status" value="1"/>
</dbReference>
<dbReference type="PANTHER" id="PTHR36571">
    <property type="entry name" value="PROTEIN YGIW"/>
    <property type="match status" value="1"/>
</dbReference>
<feature type="chain" id="PRO_5018560972" evidence="2">
    <location>
        <begin position="27"/>
        <end position="147"/>
    </location>
</feature>
<protein>
    <submittedName>
        <fullName evidence="3">NirD/YgiW/YdeI family stress tolerance protein</fullName>
    </submittedName>
</protein>
<evidence type="ECO:0000256" key="1">
    <source>
        <dbReference type="ARBA" id="ARBA00022729"/>
    </source>
</evidence>
<keyword evidence="4" id="KW-1185">Reference proteome</keyword>
<dbReference type="Gene3D" id="2.40.50.200">
    <property type="entry name" value="Bacterial OB-fold"/>
    <property type="match status" value="1"/>
</dbReference>
<dbReference type="RefSeq" id="WP_126044456.1">
    <property type="nucleotide sequence ID" value="NZ_RXFM01000016.1"/>
</dbReference>
<evidence type="ECO:0000256" key="2">
    <source>
        <dbReference type="SAM" id="SignalP"/>
    </source>
</evidence>
<dbReference type="InterPro" id="IPR005220">
    <property type="entry name" value="CarO-like"/>
</dbReference>
<evidence type="ECO:0000313" key="3">
    <source>
        <dbReference type="EMBL" id="RST70081.1"/>
    </source>
</evidence>
<dbReference type="InterPro" id="IPR036700">
    <property type="entry name" value="BOBF_sf"/>
</dbReference>
<dbReference type="AlphaFoldDB" id="A0A3R9ZKL6"/>
<dbReference type="OrthoDB" id="6650354at2"/>
<organism evidence="3 4">
    <name type="scientific">Candidatus Aquarickettsia rohweri</name>
    <dbReference type="NCBI Taxonomy" id="2602574"/>
    <lineage>
        <taxon>Bacteria</taxon>
        <taxon>Pseudomonadati</taxon>
        <taxon>Pseudomonadota</taxon>
        <taxon>Alphaproteobacteria</taxon>
        <taxon>Rickettsiales</taxon>
        <taxon>Candidatus Midichloriaceae</taxon>
        <taxon>Candidatus Aquarickettsia</taxon>
    </lineage>
</organism>
<dbReference type="Proteomes" id="UP000279470">
    <property type="component" value="Unassembled WGS sequence"/>
</dbReference>
<sequence>MKKMISKSLILGCLAAKFLCYENASADFQGPQVSKINQSNQDLTTVQDVLNESNSKTYGQKSYGSRIHGKTVFLKGNIMQQLSHDKFTFKDNTGEITIDIDAKHMPFDNFSSTDTVIISGKVERKNKGLGIEIDVDRVEIVKEGMKK</sequence>
<dbReference type="EMBL" id="RXFM01000016">
    <property type="protein sequence ID" value="RST70081.1"/>
    <property type="molecule type" value="Genomic_DNA"/>
</dbReference>
<evidence type="ECO:0000313" key="4">
    <source>
        <dbReference type="Proteomes" id="UP000279470"/>
    </source>
</evidence>
<reference evidence="4" key="1">
    <citation type="submission" date="2018-11" db="EMBL/GenBank/DDBJ databases">
        <title>Phylogenetic, genomic, and biogeographic characterization of a novel and ubiquitous marine invertebrate-associated Rickettsiales parasite, Candidatus Marinoinvertebrata rohwerii, gen. nov., sp. nov.</title>
        <authorList>
            <person name="Klinges J.G."/>
            <person name="Rosales S.M."/>
            <person name="Mcminds R."/>
            <person name="Shaver E.C."/>
            <person name="Shantz A."/>
            <person name="Peters E.C."/>
            <person name="Burkepile D.E."/>
            <person name="Silliman B.R."/>
            <person name="Vega Thurber R.L."/>
        </authorList>
    </citation>
    <scope>NUCLEOTIDE SEQUENCE [LARGE SCALE GENOMIC DNA]</scope>
    <source>
        <strain evidence="4">a_cerv_44</strain>
    </source>
</reference>
<dbReference type="Pfam" id="PF04076">
    <property type="entry name" value="BOF"/>
    <property type="match status" value="1"/>
</dbReference>
<feature type="signal peptide" evidence="2">
    <location>
        <begin position="1"/>
        <end position="26"/>
    </location>
</feature>
<dbReference type="PANTHER" id="PTHR36571:SF1">
    <property type="entry name" value="PROTEIN YGIW"/>
    <property type="match status" value="1"/>
</dbReference>
<proteinExistence type="predicted"/>
<comment type="caution">
    <text evidence="3">The sequence shown here is derived from an EMBL/GenBank/DDBJ whole genome shotgun (WGS) entry which is preliminary data.</text>
</comment>
<dbReference type="NCBIfam" id="NF033674">
    <property type="entry name" value="stress_OB_fold"/>
    <property type="match status" value="1"/>
</dbReference>
<name>A0A3R9ZKL6_9RICK</name>
<accession>A0A3R9ZKL6</accession>
<gene>
    <name evidence="3" type="ORF">EIC27_01835</name>
</gene>